<dbReference type="EMBL" id="LMTR01000082">
    <property type="protein sequence ID" value="KWT65253.1"/>
    <property type="molecule type" value="Genomic_DNA"/>
</dbReference>
<keyword evidence="3" id="KW-1185">Reference proteome</keyword>
<evidence type="ECO:0000313" key="3">
    <source>
        <dbReference type="Proteomes" id="UP000059074"/>
    </source>
</evidence>
<gene>
    <name evidence="2" type="ORF">APY04_3002</name>
</gene>
<evidence type="ECO:0000313" key="2">
    <source>
        <dbReference type="EMBL" id="KWT65253.1"/>
    </source>
</evidence>
<dbReference type="Proteomes" id="UP000059074">
    <property type="component" value="Unassembled WGS sequence"/>
</dbReference>
<dbReference type="AlphaFoldDB" id="A0A109BAK7"/>
<feature type="transmembrane region" description="Helical" evidence="1">
    <location>
        <begin position="12"/>
        <end position="31"/>
    </location>
</feature>
<keyword evidence="1" id="KW-0812">Transmembrane</keyword>
<protein>
    <recommendedName>
        <fullName evidence="4">Cytochrome c oxidase subunit CcoQ</fullName>
    </recommendedName>
</protein>
<reference evidence="2 3" key="1">
    <citation type="submission" date="2015-10" db="EMBL/GenBank/DDBJ databases">
        <title>Transcriptomic analysis of a linuron degrading triple-species bacterial consortium.</title>
        <authorList>
            <person name="Albers P."/>
        </authorList>
    </citation>
    <scope>NUCLEOTIDE SEQUENCE [LARGE SCALE GENOMIC DNA]</scope>
    <source>
        <strain evidence="2 3">WDL6</strain>
    </source>
</reference>
<dbReference type="RefSeq" id="WP_083509819.1">
    <property type="nucleotide sequence ID" value="NZ_JAEFBX010000001.1"/>
</dbReference>
<dbReference type="Pfam" id="PF05545">
    <property type="entry name" value="FixQ"/>
    <property type="match status" value="1"/>
</dbReference>
<accession>A0A109BAK7</accession>
<dbReference type="InterPro" id="IPR008621">
    <property type="entry name" value="Cbb3-typ_cyt_oxidase_comp"/>
</dbReference>
<dbReference type="STRING" id="121290.APY04_3002"/>
<keyword evidence="1" id="KW-0472">Membrane</keyword>
<organism evidence="2 3">
    <name type="scientific">Hyphomicrobium sulfonivorans</name>
    <dbReference type="NCBI Taxonomy" id="121290"/>
    <lineage>
        <taxon>Bacteria</taxon>
        <taxon>Pseudomonadati</taxon>
        <taxon>Pseudomonadota</taxon>
        <taxon>Alphaproteobacteria</taxon>
        <taxon>Hyphomicrobiales</taxon>
        <taxon>Hyphomicrobiaceae</taxon>
        <taxon>Hyphomicrobium</taxon>
    </lineage>
</organism>
<evidence type="ECO:0008006" key="4">
    <source>
        <dbReference type="Google" id="ProtNLM"/>
    </source>
</evidence>
<proteinExistence type="predicted"/>
<dbReference type="OrthoDB" id="7173870at2"/>
<comment type="caution">
    <text evidence="2">The sequence shown here is derived from an EMBL/GenBank/DDBJ whole genome shotgun (WGS) entry which is preliminary data.</text>
</comment>
<dbReference type="CDD" id="cd01324">
    <property type="entry name" value="cbb3_Oxidase_CcoQ"/>
    <property type="match status" value="1"/>
</dbReference>
<dbReference type="PATRIC" id="fig|121290.4.peg.605"/>
<name>A0A109BAK7_HYPSL</name>
<sequence length="57" mass="6388">MDYQSATVISQIIALVLFVGLFLTIIVYVFWPGNKKKFDEAAQVPLDDKDDEPEGKA</sequence>
<keyword evidence="1" id="KW-1133">Transmembrane helix</keyword>
<evidence type="ECO:0000256" key="1">
    <source>
        <dbReference type="SAM" id="Phobius"/>
    </source>
</evidence>